<protein>
    <submittedName>
        <fullName evidence="2">DUF2213 domain-containing protein</fullName>
    </submittedName>
</protein>
<evidence type="ECO:0000256" key="1">
    <source>
        <dbReference type="SAM" id="MobiDB-lite"/>
    </source>
</evidence>
<dbReference type="AlphaFoldDB" id="A0A7Y0BPY0"/>
<dbReference type="EMBL" id="JABBGM010000003">
    <property type="protein sequence ID" value="NML93796.1"/>
    <property type="molecule type" value="Genomic_DNA"/>
</dbReference>
<reference evidence="2 3" key="1">
    <citation type="submission" date="2020-04" db="EMBL/GenBank/DDBJ databases">
        <title>Novosphingobium sp. TW-4 isolated from soil.</title>
        <authorList>
            <person name="Dahal R.H."/>
            <person name="Chaudhary D.K."/>
        </authorList>
    </citation>
    <scope>NUCLEOTIDE SEQUENCE [LARGE SCALE GENOMIC DNA]</scope>
    <source>
        <strain evidence="2 3">TW-4</strain>
    </source>
</reference>
<proteinExistence type="predicted"/>
<feature type="compositionally biased region" description="Acidic residues" evidence="1">
    <location>
        <begin position="273"/>
        <end position="303"/>
    </location>
</feature>
<gene>
    <name evidence="2" type="ORF">HHL27_08965</name>
</gene>
<dbReference type="RefSeq" id="WP_169493059.1">
    <property type="nucleotide sequence ID" value="NZ_JABBGM010000003.1"/>
</dbReference>
<sequence>MILIAMDRAPSVRSRDANGFLHVEVSNISKANVCPYYGREIPGAAELGLDPDRVYQLYRDPDELARAADTFNNIPLLAEHVPVLPEQLPEDLIIGSTGTDASFDGTYLRNSLVVWRQAEQDAIEADRKRELSCGYRYRADMTSGVTPEGLRYDGVMREIMGNHVALVIEGRAGPDVLVGDEVMKLKSRTALMVSGAVQSLVRPLLAADAKVDISSALAGVDSKSIARKGSAASIADKVAALVTPHLATDAALDSDALAKAIAAITPLAHDEDKIDDDEQAEDEADEDEDDGQAEDESDDDDDKDDKPAMDAATVRRMVEQARSDARADVLAIEEARRLVQPLIGEVVGMDSAVAIYHLALDSVGYSKAALKGSPVATLKAIVVRETERKNAKPIALDAAAAQRANDSFEAFYGSK</sequence>
<keyword evidence="3" id="KW-1185">Reference proteome</keyword>
<dbReference type="Pfam" id="PF09979">
    <property type="entry name" value="DUF2213"/>
    <property type="match status" value="1"/>
</dbReference>
<dbReference type="InterPro" id="IPR016913">
    <property type="entry name" value="UCP029215"/>
</dbReference>
<evidence type="ECO:0000313" key="2">
    <source>
        <dbReference type="EMBL" id="NML93796.1"/>
    </source>
</evidence>
<accession>A0A7Y0BPY0</accession>
<dbReference type="Proteomes" id="UP000583556">
    <property type="component" value="Unassembled WGS sequence"/>
</dbReference>
<name>A0A7Y0BPY0_9SPHN</name>
<feature type="region of interest" description="Disordered" evidence="1">
    <location>
        <begin position="269"/>
        <end position="307"/>
    </location>
</feature>
<organism evidence="2 3">
    <name type="scientific">Novosphingobium olei</name>
    <dbReference type="NCBI Taxonomy" id="2728851"/>
    <lineage>
        <taxon>Bacteria</taxon>
        <taxon>Pseudomonadati</taxon>
        <taxon>Pseudomonadota</taxon>
        <taxon>Alphaproteobacteria</taxon>
        <taxon>Sphingomonadales</taxon>
        <taxon>Sphingomonadaceae</taxon>
        <taxon>Novosphingobium</taxon>
    </lineage>
</organism>
<evidence type="ECO:0000313" key="3">
    <source>
        <dbReference type="Proteomes" id="UP000583556"/>
    </source>
</evidence>
<comment type="caution">
    <text evidence="2">The sequence shown here is derived from an EMBL/GenBank/DDBJ whole genome shotgun (WGS) entry which is preliminary data.</text>
</comment>